<keyword evidence="5 9" id="KW-1133">Transmembrane helix</keyword>
<name>A0AAE1BWH7_PETCI</name>
<reference evidence="11" key="1">
    <citation type="submission" date="2023-10" db="EMBL/GenBank/DDBJ databases">
        <title>Genome assemblies of two species of porcelain crab, Petrolisthes cinctipes and Petrolisthes manimaculis (Anomura: Porcellanidae).</title>
        <authorList>
            <person name="Angst P."/>
        </authorList>
    </citation>
    <scope>NUCLEOTIDE SEQUENCE</scope>
    <source>
        <strain evidence="11">PB745_01</strain>
        <tissue evidence="11">Gill</tissue>
    </source>
</reference>
<feature type="transmembrane region" description="Helical" evidence="9">
    <location>
        <begin position="160"/>
        <end position="179"/>
    </location>
</feature>
<dbReference type="GO" id="GO:0050479">
    <property type="term" value="F:glyceryl-ether monooxygenase activity"/>
    <property type="evidence" value="ECO:0007669"/>
    <property type="project" value="TreeGrafter"/>
</dbReference>
<dbReference type="EMBL" id="JAWQEG010005349">
    <property type="protein sequence ID" value="KAK3858321.1"/>
    <property type="molecule type" value="Genomic_DNA"/>
</dbReference>
<evidence type="ECO:0000256" key="5">
    <source>
        <dbReference type="ARBA" id="ARBA00022989"/>
    </source>
</evidence>
<comment type="subcellular location">
    <subcellularLocation>
        <location evidence="2">Endoplasmic reticulum membrane</location>
        <topology evidence="2">Multi-pass membrane protein</topology>
    </subcellularLocation>
</comment>
<keyword evidence="7" id="KW-0408">Iron</keyword>
<evidence type="ECO:0000256" key="1">
    <source>
        <dbReference type="ARBA" id="ARBA00001962"/>
    </source>
</evidence>
<comment type="caution">
    <text evidence="11">The sequence shown here is derived from an EMBL/GenBank/DDBJ whole genome shotgun (WGS) entry which is preliminary data.</text>
</comment>
<evidence type="ECO:0000259" key="10">
    <source>
        <dbReference type="Pfam" id="PF24858"/>
    </source>
</evidence>
<gene>
    <name evidence="11" type="ORF">Pcinc_035491</name>
</gene>
<evidence type="ECO:0000256" key="6">
    <source>
        <dbReference type="ARBA" id="ARBA00023002"/>
    </source>
</evidence>
<dbReference type="Proteomes" id="UP001286313">
    <property type="component" value="Unassembled WGS sequence"/>
</dbReference>
<evidence type="ECO:0000256" key="7">
    <source>
        <dbReference type="ARBA" id="ARBA00023004"/>
    </source>
</evidence>
<evidence type="ECO:0000256" key="8">
    <source>
        <dbReference type="ARBA" id="ARBA00023136"/>
    </source>
</evidence>
<keyword evidence="3 9" id="KW-0812">Transmembrane</keyword>
<feature type="transmembrane region" description="Helical" evidence="9">
    <location>
        <begin position="185"/>
        <end position="205"/>
    </location>
</feature>
<keyword evidence="12" id="KW-1185">Reference proteome</keyword>
<evidence type="ECO:0000313" key="11">
    <source>
        <dbReference type="EMBL" id="KAK3858321.1"/>
    </source>
</evidence>
<dbReference type="GO" id="GO:0006643">
    <property type="term" value="P:membrane lipid metabolic process"/>
    <property type="evidence" value="ECO:0007669"/>
    <property type="project" value="TreeGrafter"/>
</dbReference>
<evidence type="ECO:0000256" key="9">
    <source>
        <dbReference type="SAM" id="Phobius"/>
    </source>
</evidence>
<dbReference type="PANTHER" id="PTHR21624">
    <property type="entry name" value="STEROL DESATURASE-RELATED PROTEIN"/>
    <property type="match status" value="1"/>
</dbReference>
<dbReference type="Pfam" id="PF24858">
    <property type="entry name" value="AGMP_C"/>
    <property type="match status" value="1"/>
</dbReference>
<protein>
    <recommendedName>
        <fullName evidence="10">Alkylglycerol monooxygenase C-terminal domain-containing protein</fullName>
    </recommendedName>
</protein>
<feature type="transmembrane region" description="Helical" evidence="9">
    <location>
        <begin position="243"/>
        <end position="264"/>
    </location>
</feature>
<accession>A0AAE1BWH7</accession>
<evidence type="ECO:0000313" key="12">
    <source>
        <dbReference type="Proteomes" id="UP001286313"/>
    </source>
</evidence>
<dbReference type="GO" id="GO:0005789">
    <property type="term" value="C:endoplasmic reticulum membrane"/>
    <property type="evidence" value="ECO:0007669"/>
    <property type="project" value="UniProtKB-SubCell"/>
</dbReference>
<keyword evidence="8 9" id="KW-0472">Membrane</keyword>
<evidence type="ECO:0000256" key="4">
    <source>
        <dbReference type="ARBA" id="ARBA00022824"/>
    </source>
</evidence>
<dbReference type="PANTHER" id="PTHR21624:SF1">
    <property type="entry name" value="ALKYLGLYCEROL MONOOXYGENASE"/>
    <property type="match status" value="1"/>
</dbReference>
<keyword evidence="4" id="KW-0256">Endoplasmic reticulum</keyword>
<feature type="domain" description="Alkylglycerol monooxygenase C-terminal" evidence="10">
    <location>
        <begin position="161"/>
        <end position="231"/>
    </location>
</feature>
<evidence type="ECO:0000256" key="2">
    <source>
        <dbReference type="ARBA" id="ARBA00004477"/>
    </source>
</evidence>
<dbReference type="InterPro" id="IPR056853">
    <property type="entry name" value="AGMP_C"/>
</dbReference>
<proteinExistence type="predicted"/>
<sequence>MFQRYFSLGVYQPLALLGVPPAALLVHLQFNLVYQFWIHTELVGKCGPLEKQQVVFGQELRRCVDRVGSSVRHIRRGERQRTDSLWIGDQPQSLNVMWLQVFYFRAVYRKARSMTTWSDTFRALFYGPGWFPGTPRLGDPDTFPDVKAPRVKYDPQLPKWMEIYILVHFLILLLVQQHWITELQVFPWVSSLAFTLFIFFSTGIIGAMYDGWWWAPLLEATRCIAYVAYARDNPILAHPLLDLAVLAYFAVSSVMWCSQSMAVIKATLKHHKLE</sequence>
<organism evidence="11 12">
    <name type="scientific">Petrolisthes cinctipes</name>
    <name type="common">Flat porcelain crab</name>
    <dbReference type="NCBI Taxonomy" id="88211"/>
    <lineage>
        <taxon>Eukaryota</taxon>
        <taxon>Metazoa</taxon>
        <taxon>Ecdysozoa</taxon>
        <taxon>Arthropoda</taxon>
        <taxon>Crustacea</taxon>
        <taxon>Multicrustacea</taxon>
        <taxon>Malacostraca</taxon>
        <taxon>Eumalacostraca</taxon>
        <taxon>Eucarida</taxon>
        <taxon>Decapoda</taxon>
        <taxon>Pleocyemata</taxon>
        <taxon>Anomura</taxon>
        <taxon>Galatheoidea</taxon>
        <taxon>Porcellanidae</taxon>
        <taxon>Petrolisthes</taxon>
    </lineage>
</organism>
<evidence type="ECO:0000256" key="3">
    <source>
        <dbReference type="ARBA" id="ARBA00022692"/>
    </source>
</evidence>
<keyword evidence="6" id="KW-0560">Oxidoreductase</keyword>
<dbReference type="InterPro" id="IPR051689">
    <property type="entry name" value="Sterol_desaturase/TMEM195"/>
</dbReference>
<comment type="cofactor">
    <cofactor evidence="1">
        <name>Fe cation</name>
        <dbReference type="ChEBI" id="CHEBI:24875"/>
    </cofactor>
</comment>
<dbReference type="AlphaFoldDB" id="A0AAE1BWH7"/>